<feature type="region of interest" description="Disordered" evidence="1">
    <location>
        <begin position="1"/>
        <end position="24"/>
    </location>
</feature>
<proteinExistence type="predicted"/>
<evidence type="ECO:0000313" key="5">
    <source>
        <dbReference type="Proteomes" id="UP000029033"/>
    </source>
</evidence>
<dbReference type="STRING" id="158787.BSCA_1330"/>
<sequence>MAKQDKATYDSYAPDAFDNPPIGPVGVHRGPRSAGARMAPYLCVLLVALLVGVLTWGLTTGEFAKILNLPGSTQSSQSSDTKSSDSKQSGDAASGDAANGTDSNSSDSANSSDSNQQGSSSDSNQTDGTQADQSQQQTDQQQADQNAQPNKATAVRVVNATGVSGYAAQQAGVLNGAGYTSVEAANPTGTLPSASVVWYQNDADKATAQDVATTLGIADVQQTSGLDVPVVAILMN</sequence>
<dbReference type="AlphaFoldDB" id="A0A087DIL7"/>
<keyword evidence="2" id="KW-1133">Transmembrane helix</keyword>
<dbReference type="InterPro" id="IPR027381">
    <property type="entry name" value="LytR/CpsA/Psr_C"/>
</dbReference>
<dbReference type="RefSeq" id="WP_033519832.1">
    <property type="nucleotide sequence ID" value="NZ_CAUPKV010000001.1"/>
</dbReference>
<feature type="domain" description="LytR/CpsA/Psr regulator C-terminal" evidence="3">
    <location>
        <begin position="153"/>
        <end position="229"/>
    </location>
</feature>
<dbReference type="EMBL" id="JGZO01000003">
    <property type="protein sequence ID" value="KFI95367.1"/>
    <property type="molecule type" value="Genomic_DNA"/>
</dbReference>
<dbReference type="Gene3D" id="3.30.70.2390">
    <property type="match status" value="1"/>
</dbReference>
<evidence type="ECO:0000256" key="2">
    <source>
        <dbReference type="SAM" id="Phobius"/>
    </source>
</evidence>
<dbReference type="OrthoDB" id="3242784at2"/>
<protein>
    <recommendedName>
        <fullName evidence="3">LytR/CpsA/Psr regulator C-terminal domain-containing protein</fullName>
    </recommendedName>
</protein>
<evidence type="ECO:0000256" key="1">
    <source>
        <dbReference type="SAM" id="MobiDB-lite"/>
    </source>
</evidence>
<comment type="caution">
    <text evidence="4">The sequence shown here is derived from an EMBL/GenBank/DDBJ whole genome shotgun (WGS) entry which is preliminary data.</text>
</comment>
<feature type="region of interest" description="Disordered" evidence="1">
    <location>
        <begin position="70"/>
        <end position="152"/>
    </location>
</feature>
<keyword evidence="5" id="KW-1185">Reference proteome</keyword>
<organism evidence="4 5">
    <name type="scientific">Bifidobacterium scardovii</name>
    <dbReference type="NCBI Taxonomy" id="158787"/>
    <lineage>
        <taxon>Bacteria</taxon>
        <taxon>Bacillati</taxon>
        <taxon>Actinomycetota</taxon>
        <taxon>Actinomycetes</taxon>
        <taxon>Bifidobacteriales</taxon>
        <taxon>Bifidobacteriaceae</taxon>
        <taxon>Bifidobacterium</taxon>
    </lineage>
</organism>
<feature type="transmembrane region" description="Helical" evidence="2">
    <location>
        <begin position="38"/>
        <end position="58"/>
    </location>
</feature>
<feature type="compositionally biased region" description="Low complexity" evidence="1">
    <location>
        <begin position="72"/>
        <end position="148"/>
    </location>
</feature>
<keyword evidence="2" id="KW-0472">Membrane</keyword>
<dbReference type="eggNOG" id="ENOG50330SA">
    <property type="taxonomic scope" value="Bacteria"/>
</dbReference>
<dbReference type="Proteomes" id="UP000029033">
    <property type="component" value="Unassembled WGS sequence"/>
</dbReference>
<name>A0A087DIL7_9BIFI</name>
<accession>A0A087DIL7</accession>
<dbReference type="Pfam" id="PF13399">
    <property type="entry name" value="LytR_C"/>
    <property type="match status" value="1"/>
</dbReference>
<gene>
    <name evidence="4" type="ORF">BSCA_1330</name>
</gene>
<reference evidence="4 5" key="1">
    <citation type="submission" date="2014-03" db="EMBL/GenBank/DDBJ databases">
        <title>Genomics of Bifidobacteria.</title>
        <authorList>
            <person name="Ventura M."/>
            <person name="Milani C."/>
            <person name="Lugli G.A."/>
        </authorList>
    </citation>
    <scope>NUCLEOTIDE SEQUENCE [LARGE SCALE GENOMIC DNA]</scope>
    <source>
        <strain evidence="4 5">LMG 21589</strain>
    </source>
</reference>
<keyword evidence="2" id="KW-0812">Transmembrane</keyword>
<evidence type="ECO:0000259" key="3">
    <source>
        <dbReference type="Pfam" id="PF13399"/>
    </source>
</evidence>
<evidence type="ECO:0000313" key="4">
    <source>
        <dbReference type="EMBL" id="KFI95367.1"/>
    </source>
</evidence>
<dbReference type="GeneID" id="85165512"/>